<comment type="caution">
    <text evidence="3">The sequence shown here is derived from an EMBL/GenBank/DDBJ whole genome shotgun (WGS) entry which is preliminary data.</text>
</comment>
<protein>
    <submittedName>
        <fullName evidence="3">Uncharacterized protein</fullName>
    </submittedName>
</protein>
<feature type="region of interest" description="Disordered" evidence="1">
    <location>
        <begin position="144"/>
        <end position="196"/>
    </location>
</feature>
<keyword evidence="4" id="KW-1185">Reference proteome</keyword>
<reference evidence="3" key="1">
    <citation type="submission" date="2020-05" db="EMBL/GenBank/DDBJ databases">
        <title>Phylogenomic resolution of chytrid fungi.</title>
        <authorList>
            <person name="Stajich J.E."/>
            <person name="Amses K."/>
            <person name="Simmons R."/>
            <person name="Seto K."/>
            <person name="Myers J."/>
            <person name="Bonds A."/>
            <person name="Quandt C.A."/>
            <person name="Barry K."/>
            <person name="Liu P."/>
            <person name="Grigoriev I."/>
            <person name="Longcore J.E."/>
            <person name="James T.Y."/>
        </authorList>
    </citation>
    <scope>NUCLEOTIDE SEQUENCE</scope>
    <source>
        <strain evidence="3">JEL0513</strain>
    </source>
</reference>
<feature type="transmembrane region" description="Helical" evidence="2">
    <location>
        <begin position="105"/>
        <end position="129"/>
    </location>
</feature>
<keyword evidence="2" id="KW-0472">Membrane</keyword>
<proteinExistence type="predicted"/>
<keyword evidence="2" id="KW-1133">Transmembrane helix</keyword>
<name>A0AAD5SMX4_9FUNG</name>
<accession>A0AAD5SMX4</accession>
<organism evidence="3 4">
    <name type="scientific">Physocladia obscura</name>
    <dbReference type="NCBI Taxonomy" id="109957"/>
    <lineage>
        <taxon>Eukaryota</taxon>
        <taxon>Fungi</taxon>
        <taxon>Fungi incertae sedis</taxon>
        <taxon>Chytridiomycota</taxon>
        <taxon>Chytridiomycota incertae sedis</taxon>
        <taxon>Chytridiomycetes</taxon>
        <taxon>Chytridiales</taxon>
        <taxon>Chytriomycetaceae</taxon>
        <taxon>Physocladia</taxon>
    </lineage>
</organism>
<evidence type="ECO:0000256" key="2">
    <source>
        <dbReference type="SAM" id="Phobius"/>
    </source>
</evidence>
<dbReference type="Proteomes" id="UP001211907">
    <property type="component" value="Unassembled WGS sequence"/>
</dbReference>
<dbReference type="AlphaFoldDB" id="A0AAD5SMX4"/>
<gene>
    <name evidence="3" type="ORF">HK100_008402</name>
</gene>
<dbReference type="EMBL" id="JADGJH010004086">
    <property type="protein sequence ID" value="KAJ3087308.1"/>
    <property type="molecule type" value="Genomic_DNA"/>
</dbReference>
<feature type="non-terminal residue" evidence="3">
    <location>
        <position position="1"/>
    </location>
</feature>
<feature type="compositionally biased region" description="Basic and acidic residues" evidence="1">
    <location>
        <begin position="162"/>
        <end position="177"/>
    </location>
</feature>
<sequence length="196" mass="21573">LANLYQSTTSDAVKDSVSTIMYASATNNFMNCDLNWYCIRDLTAGTNYALLNGTNPRDQFETVSILNALAVMAGASASPNVEKNIKVTTTAATTSSWSSNSNFPMVGAIIGAVCGVVIMGVIGLAGYTYSKTFKKMAVKKVLVQQPHHQMREPRNRRPPHYHQMEPHRSPRVLRTDGLRNYPSKNLSSYQSHEIIG</sequence>
<feature type="compositionally biased region" description="Polar residues" evidence="1">
    <location>
        <begin position="182"/>
        <end position="196"/>
    </location>
</feature>
<evidence type="ECO:0000313" key="4">
    <source>
        <dbReference type="Proteomes" id="UP001211907"/>
    </source>
</evidence>
<evidence type="ECO:0000313" key="3">
    <source>
        <dbReference type="EMBL" id="KAJ3087308.1"/>
    </source>
</evidence>
<evidence type="ECO:0000256" key="1">
    <source>
        <dbReference type="SAM" id="MobiDB-lite"/>
    </source>
</evidence>
<keyword evidence="2" id="KW-0812">Transmembrane</keyword>